<proteinExistence type="inferred from homology"/>
<dbReference type="Pfam" id="PF00293">
    <property type="entry name" value="NUDIX"/>
    <property type="match status" value="1"/>
</dbReference>
<evidence type="ECO:0000313" key="5">
    <source>
        <dbReference type="EMBL" id="GAA5513259.1"/>
    </source>
</evidence>
<dbReference type="PROSITE" id="PS00893">
    <property type="entry name" value="NUDIX_BOX"/>
    <property type="match status" value="1"/>
</dbReference>
<dbReference type="SUPFAM" id="SSF55811">
    <property type="entry name" value="Nudix"/>
    <property type="match status" value="1"/>
</dbReference>
<dbReference type="Gene3D" id="3.90.79.10">
    <property type="entry name" value="Nucleoside Triphosphate Pyrophosphohydrolase"/>
    <property type="match status" value="1"/>
</dbReference>
<accession>A0ABP9W7H1</accession>
<dbReference type="PANTHER" id="PTHR43736">
    <property type="entry name" value="ADP-RIBOSE PYROPHOSPHATASE"/>
    <property type="match status" value="1"/>
</dbReference>
<keyword evidence="6" id="KW-1185">Reference proteome</keyword>
<organism evidence="5 6">
    <name type="scientific">Deinococcus carri</name>
    <dbReference type="NCBI Taxonomy" id="1211323"/>
    <lineage>
        <taxon>Bacteria</taxon>
        <taxon>Thermotogati</taxon>
        <taxon>Deinococcota</taxon>
        <taxon>Deinococci</taxon>
        <taxon>Deinococcales</taxon>
        <taxon>Deinococcaceae</taxon>
        <taxon>Deinococcus</taxon>
    </lineage>
</organism>
<dbReference type="PRINTS" id="PR00502">
    <property type="entry name" value="NUDIXFAMILY"/>
</dbReference>
<dbReference type="Proteomes" id="UP001401887">
    <property type="component" value="Unassembled WGS sequence"/>
</dbReference>
<dbReference type="InterPro" id="IPR059176">
    <property type="entry name" value="UDP-X_N"/>
</dbReference>
<comment type="caution">
    <text evidence="5">The sequence shown here is derived from an EMBL/GenBank/DDBJ whole genome shotgun (WGS) entry which is preliminary data.</text>
</comment>
<evidence type="ECO:0000256" key="2">
    <source>
        <dbReference type="RuleBase" id="RU003476"/>
    </source>
</evidence>
<dbReference type="InterPro" id="IPR020084">
    <property type="entry name" value="NUDIX_hydrolase_CS"/>
</dbReference>
<gene>
    <name evidence="5" type="ORF">Dcar01_01988</name>
</gene>
<dbReference type="InterPro" id="IPR000086">
    <property type="entry name" value="NUDIX_hydrolase_dom"/>
</dbReference>
<evidence type="ECO:0000256" key="1">
    <source>
        <dbReference type="ARBA" id="ARBA00022801"/>
    </source>
</evidence>
<dbReference type="InterPro" id="IPR020476">
    <property type="entry name" value="Nudix_hydrolase"/>
</dbReference>
<dbReference type="EMBL" id="BAABRP010000006">
    <property type="protein sequence ID" value="GAA5513259.1"/>
    <property type="molecule type" value="Genomic_DNA"/>
</dbReference>
<feature type="region of interest" description="Disordered" evidence="3">
    <location>
        <begin position="193"/>
        <end position="217"/>
    </location>
</feature>
<evidence type="ECO:0000313" key="6">
    <source>
        <dbReference type="Proteomes" id="UP001401887"/>
    </source>
</evidence>
<dbReference type="Gene3D" id="6.10.250.1120">
    <property type="match status" value="1"/>
</dbReference>
<dbReference type="PANTHER" id="PTHR43736:SF1">
    <property type="entry name" value="DIHYDRONEOPTERIN TRIPHOSPHATE DIPHOSPHATASE"/>
    <property type="match status" value="1"/>
</dbReference>
<reference evidence="5 6" key="1">
    <citation type="submission" date="2024-02" db="EMBL/GenBank/DDBJ databases">
        <title>Deinococcus carri NBRC 110142.</title>
        <authorList>
            <person name="Ichikawa N."/>
            <person name="Katano-Makiyama Y."/>
            <person name="Hidaka K."/>
        </authorList>
    </citation>
    <scope>NUCLEOTIDE SEQUENCE [LARGE SCALE GENOMIC DNA]</scope>
    <source>
        <strain evidence="5 6">NBRC 110142</strain>
    </source>
</reference>
<keyword evidence="1 2" id="KW-0378">Hydrolase</keyword>
<dbReference type="InterPro" id="IPR015797">
    <property type="entry name" value="NUDIX_hydrolase-like_dom_sf"/>
</dbReference>
<evidence type="ECO:0000256" key="3">
    <source>
        <dbReference type="SAM" id="MobiDB-lite"/>
    </source>
</evidence>
<feature type="domain" description="Nudix hydrolase" evidence="4">
    <location>
        <begin position="59"/>
        <end position="191"/>
    </location>
</feature>
<protein>
    <recommendedName>
        <fullName evidence="4">Nudix hydrolase domain-containing protein</fullName>
    </recommendedName>
</protein>
<dbReference type="RefSeq" id="WP_345464650.1">
    <property type="nucleotide sequence ID" value="NZ_BAABRP010000006.1"/>
</dbReference>
<dbReference type="Pfam" id="PF12535">
    <property type="entry name" value="Nudix_N"/>
    <property type="match status" value="1"/>
</dbReference>
<comment type="similarity">
    <text evidence="2">Belongs to the Nudix hydrolase family.</text>
</comment>
<name>A0ABP9W7H1_9DEIO</name>
<dbReference type="PROSITE" id="PS51462">
    <property type="entry name" value="NUDIX"/>
    <property type="match status" value="1"/>
</dbReference>
<sequence length="250" mass="26714">MTPVPLIADELRALALAGLAHVRDAYDLERYRRVLHLSAELAAGDGPASTPEIKRAYLHNLAHVSPLLGVEAVVTGPRGVLLMRRADSALWAVPGGLAEVGETLAGAAERELFEEVGLRGQATRLLGLLDSRLSGSRHGLHIVTALFQVEAAGEARPTLEAREVGWHAWNALPELHPGHAATLRVARAALDSGLPHFDPEPPRPLHPQAHRAGGASPRQTLGVRLVRLLVRAGGWALLRGERPAAPQPRP</sequence>
<evidence type="ECO:0000259" key="4">
    <source>
        <dbReference type="PROSITE" id="PS51462"/>
    </source>
</evidence>